<dbReference type="Gene3D" id="1.10.3730.20">
    <property type="match status" value="1"/>
</dbReference>
<evidence type="ECO:0000256" key="5">
    <source>
        <dbReference type="ARBA" id="ARBA00023136"/>
    </source>
</evidence>
<feature type="transmembrane region" description="Helical" evidence="6">
    <location>
        <begin position="220"/>
        <end position="243"/>
    </location>
</feature>
<dbReference type="PANTHER" id="PTHR32322:SF18">
    <property type="entry name" value="S-ADENOSYLMETHIONINE_S-ADENOSYLHOMOCYSTEINE TRANSPORTER"/>
    <property type="match status" value="1"/>
</dbReference>
<evidence type="ECO:0000259" key="7">
    <source>
        <dbReference type="Pfam" id="PF00892"/>
    </source>
</evidence>
<keyword evidence="3 6" id="KW-0812">Transmembrane</keyword>
<dbReference type="Proteomes" id="UP000004870">
    <property type="component" value="Unassembled WGS sequence"/>
</dbReference>
<feature type="transmembrane region" description="Helical" evidence="6">
    <location>
        <begin position="280"/>
        <end position="299"/>
    </location>
</feature>
<dbReference type="GeneID" id="84788669"/>
<dbReference type="Pfam" id="PF00892">
    <property type="entry name" value="EamA"/>
    <property type="match status" value="2"/>
</dbReference>
<feature type="domain" description="EamA" evidence="7">
    <location>
        <begin position="159"/>
        <end position="297"/>
    </location>
</feature>
<proteinExistence type="predicted"/>
<protein>
    <submittedName>
        <fullName evidence="8">Putative membrane protein</fullName>
    </submittedName>
</protein>
<evidence type="ECO:0000256" key="6">
    <source>
        <dbReference type="SAM" id="Phobius"/>
    </source>
</evidence>
<reference evidence="8 9" key="1">
    <citation type="submission" date="2009-08" db="EMBL/GenBank/DDBJ databases">
        <authorList>
            <person name="Qin X."/>
            <person name="Bachman B."/>
            <person name="Battles P."/>
            <person name="Bell A."/>
            <person name="Bess C."/>
            <person name="Bickham C."/>
            <person name="Chaboub L."/>
            <person name="Chen D."/>
            <person name="Coyle M."/>
            <person name="Deiros D.R."/>
            <person name="Dinh H."/>
            <person name="Forbes L."/>
            <person name="Fowler G."/>
            <person name="Francisco L."/>
            <person name="Fu Q."/>
            <person name="Gubbala S."/>
            <person name="Hale W."/>
            <person name="Han Y."/>
            <person name="Hemphill L."/>
            <person name="Highlander S.K."/>
            <person name="Hirani K."/>
            <person name="Hogues M."/>
            <person name="Jackson L."/>
            <person name="Jakkamsetti A."/>
            <person name="Javaid M."/>
            <person name="Jiang H."/>
            <person name="Korchina V."/>
            <person name="Kovar C."/>
            <person name="Lara F."/>
            <person name="Lee S."/>
            <person name="Mata R."/>
            <person name="Mathew T."/>
            <person name="Moen C."/>
            <person name="Morales K."/>
            <person name="Munidasa M."/>
            <person name="Nazareth L."/>
            <person name="Ngo R."/>
            <person name="Nguyen L."/>
            <person name="Okwuonu G."/>
            <person name="Ongeri F."/>
            <person name="Patil S."/>
            <person name="Petrosino J."/>
            <person name="Pham C."/>
            <person name="Pham P."/>
            <person name="Pu L.-L."/>
            <person name="Puazo M."/>
            <person name="Raj R."/>
            <person name="Reid J."/>
            <person name="Rouhana J."/>
            <person name="Saada N."/>
            <person name="Shang Y."/>
            <person name="Simmons D."/>
            <person name="Thornton R."/>
            <person name="Warren J."/>
            <person name="Weissenberger G."/>
            <person name="Zhang J."/>
            <person name="Zhang L."/>
            <person name="Zhou C."/>
            <person name="Zhu D."/>
            <person name="Muzny D."/>
            <person name="Worley K."/>
            <person name="Gibbs R."/>
        </authorList>
    </citation>
    <scope>NUCLEOTIDE SEQUENCE [LARGE SCALE GENOMIC DNA]</scope>
    <source>
        <strain evidence="9">ATCC 15826 / DSM 8339 / NCTC 10426 / 6573</strain>
    </source>
</reference>
<feature type="domain" description="EamA" evidence="7">
    <location>
        <begin position="12"/>
        <end position="141"/>
    </location>
</feature>
<accession>C8N9L8</accession>
<sequence>MMPANTRYHAQLVAMALLWGANWSWGRIVVQTLPPLTAAALRFLLAAAPLTLWLLIREGRGPLRALHIRQWLGLMAAAACGICAYAIFFMLALKHVPAGKAATIVALNPVPSLLLAAWLFKEKLNGGICCGMALAVLGALTAITRGYPLAVFAGGVGTGEYLLLTTVLCWTGYALIGRILLRGISPLTTTTVTVFIGALMLFALALVFDGDTFWQDVWRIPMPTWGILVAMAVGATMLCYLWYFDGIRHLGVGTASAYMALVPVFGIGIAALWLHEPLHVSLLAGGVMVVSGMLLMNYAGRRG</sequence>
<feature type="transmembrane region" description="Helical" evidence="6">
    <location>
        <begin position="161"/>
        <end position="181"/>
    </location>
</feature>
<dbReference type="HOGENOM" id="CLU_033863_5_0_6"/>
<gene>
    <name evidence="8" type="ORF">HMPREF0198_1196</name>
</gene>
<name>C8N9L8_CARH6</name>
<feature type="transmembrane region" description="Helical" evidence="6">
    <location>
        <begin position="132"/>
        <end position="155"/>
    </location>
</feature>
<dbReference type="RefSeq" id="WP_004140991.1">
    <property type="nucleotide sequence ID" value="NZ_GG694026.1"/>
</dbReference>
<keyword evidence="4 6" id="KW-1133">Transmembrane helix</keyword>
<keyword evidence="9" id="KW-1185">Reference proteome</keyword>
<feature type="transmembrane region" description="Helical" evidence="6">
    <location>
        <begin position="255"/>
        <end position="274"/>
    </location>
</feature>
<evidence type="ECO:0000256" key="3">
    <source>
        <dbReference type="ARBA" id="ARBA00022692"/>
    </source>
</evidence>
<dbReference type="SUPFAM" id="SSF103481">
    <property type="entry name" value="Multidrug resistance efflux transporter EmrE"/>
    <property type="match status" value="2"/>
</dbReference>
<evidence type="ECO:0000313" key="9">
    <source>
        <dbReference type="Proteomes" id="UP000004870"/>
    </source>
</evidence>
<feature type="transmembrane region" description="Helical" evidence="6">
    <location>
        <begin position="188"/>
        <end position="208"/>
    </location>
</feature>
<dbReference type="InterPro" id="IPR037185">
    <property type="entry name" value="EmrE-like"/>
</dbReference>
<evidence type="ECO:0000256" key="1">
    <source>
        <dbReference type="ARBA" id="ARBA00004651"/>
    </source>
</evidence>
<comment type="caution">
    <text evidence="8">The sequence shown here is derived from an EMBL/GenBank/DDBJ whole genome shotgun (WGS) entry which is preliminary data.</text>
</comment>
<evidence type="ECO:0000313" key="8">
    <source>
        <dbReference type="EMBL" id="EEV88706.1"/>
    </source>
</evidence>
<comment type="subcellular location">
    <subcellularLocation>
        <location evidence="1">Cell membrane</location>
        <topology evidence="1">Multi-pass membrane protein</topology>
    </subcellularLocation>
</comment>
<evidence type="ECO:0000256" key="2">
    <source>
        <dbReference type="ARBA" id="ARBA00022475"/>
    </source>
</evidence>
<dbReference type="InterPro" id="IPR000620">
    <property type="entry name" value="EamA_dom"/>
</dbReference>
<feature type="transmembrane region" description="Helical" evidence="6">
    <location>
        <begin position="36"/>
        <end position="56"/>
    </location>
</feature>
<dbReference type="GO" id="GO:0005886">
    <property type="term" value="C:plasma membrane"/>
    <property type="evidence" value="ECO:0007669"/>
    <property type="project" value="UniProtKB-SubCell"/>
</dbReference>
<dbReference type="InterPro" id="IPR050638">
    <property type="entry name" value="AA-Vitamin_Transporters"/>
</dbReference>
<dbReference type="PANTHER" id="PTHR32322">
    <property type="entry name" value="INNER MEMBRANE TRANSPORTER"/>
    <property type="match status" value="1"/>
</dbReference>
<keyword evidence="5 6" id="KW-0472">Membrane</keyword>
<feature type="transmembrane region" description="Helical" evidence="6">
    <location>
        <begin position="98"/>
        <end position="120"/>
    </location>
</feature>
<feature type="transmembrane region" description="Helical" evidence="6">
    <location>
        <begin position="68"/>
        <end position="92"/>
    </location>
</feature>
<dbReference type="EMBL" id="ACKY01000058">
    <property type="protein sequence ID" value="EEV88706.1"/>
    <property type="molecule type" value="Genomic_DNA"/>
</dbReference>
<evidence type="ECO:0000256" key="4">
    <source>
        <dbReference type="ARBA" id="ARBA00022989"/>
    </source>
</evidence>
<keyword evidence="2" id="KW-1003">Cell membrane</keyword>
<dbReference type="AlphaFoldDB" id="C8N9L8"/>
<organism evidence="8 9">
    <name type="scientific">Cardiobacterium hominis (strain ATCC 15826 / DSM 8339 / NCTC 10426 / 6573)</name>
    <dbReference type="NCBI Taxonomy" id="638300"/>
    <lineage>
        <taxon>Bacteria</taxon>
        <taxon>Pseudomonadati</taxon>
        <taxon>Pseudomonadota</taxon>
        <taxon>Gammaproteobacteria</taxon>
        <taxon>Cardiobacteriales</taxon>
        <taxon>Cardiobacteriaceae</taxon>
        <taxon>Cardiobacterium</taxon>
    </lineage>
</organism>